<dbReference type="RefSeq" id="WP_051869909.1">
    <property type="nucleotide sequence ID" value="NZ_JPNB01000003.1"/>
</dbReference>
<name>A0A4V2QB81_9FIRM</name>
<accession>A0A4V2QB81</accession>
<evidence type="ECO:0000313" key="2">
    <source>
        <dbReference type="Proteomes" id="UP000295718"/>
    </source>
</evidence>
<dbReference type="Pfam" id="PF09719">
    <property type="entry name" value="C_GCAxxG_C_C"/>
    <property type="match status" value="1"/>
</dbReference>
<reference evidence="1 2" key="1">
    <citation type="submission" date="2019-03" db="EMBL/GenBank/DDBJ databases">
        <title>Genomic Encyclopedia of Type Strains, Phase IV (KMG-IV): sequencing the most valuable type-strain genomes for metagenomic binning, comparative biology and taxonomic classification.</title>
        <authorList>
            <person name="Goeker M."/>
        </authorList>
    </citation>
    <scope>NUCLEOTIDE SEQUENCE [LARGE SCALE GENOMIC DNA]</scope>
    <source>
        <strain evidence="1 2">DSM 100556</strain>
    </source>
</reference>
<dbReference type="STRING" id="1469948.GCA_000732725_03974"/>
<dbReference type="EMBL" id="SLUO01000017">
    <property type="protein sequence ID" value="TCL55022.1"/>
    <property type="molecule type" value="Genomic_DNA"/>
</dbReference>
<dbReference type="AlphaFoldDB" id="A0A4V2QB81"/>
<comment type="caution">
    <text evidence="1">The sequence shown here is derived from an EMBL/GenBank/DDBJ whole genome shotgun (WGS) entry which is preliminary data.</text>
</comment>
<dbReference type="InterPro" id="IPR010181">
    <property type="entry name" value="CGCAxxGCC_motif"/>
</dbReference>
<dbReference type="OrthoDB" id="9791535at2"/>
<sequence length="159" mass="18007">MNEREQEHRKTHSQLAMEYFKEGYNCSQSVFLAFSDCYDMDKKAILKISSSFGGGMGRLREVCGAVTGMFMAAGMLYGYTDPKDQKVKAEHYERIQLLAKEFEEKNHSIVCRELLGLGAGKDKPVPEARTAEYYKKRPCVELVGIAAEILDGYREKQDG</sequence>
<keyword evidence="2" id="KW-1185">Reference proteome</keyword>
<gene>
    <name evidence="1" type="ORF">EDD76_11757</name>
</gene>
<evidence type="ECO:0000313" key="1">
    <source>
        <dbReference type="EMBL" id="TCL55022.1"/>
    </source>
</evidence>
<dbReference type="Proteomes" id="UP000295718">
    <property type="component" value="Unassembled WGS sequence"/>
</dbReference>
<proteinExistence type="predicted"/>
<organism evidence="1 2">
    <name type="scientific">Kineothrix alysoides</name>
    <dbReference type="NCBI Taxonomy" id="1469948"/>
    <lineage>
        <taxon>Bacteria</taxon>
        <taxon>Bacillati</taxon>
        <taxon>Bacillota</taxon>
        <taxon>Clostridia</taxon>
        <taxon>Lachnospirales</taxon>
        <taxon>Lachnospiraceae</taxon>
        <taxon>Kineothrix</taxon>
    </lineage>
</organism>
<protein>
    <submittedName>
        <fullName evidence="1">C_GCAxxG_C_C family probable redox protein</fullName>
    </submittedName>
</protein>
<dbReference type="NCBIfam" id="TIGR01909">
    <property type="entry name" value="C_GCAxxG_C_C"/>
    <property type="match status" value="1"/>
</dbReference>